<dbReference type="InterPro" id="IPR045851">
    <property type="entry name" value="AMP-bd_C_sf"/>
</dbReference>
<dbReference type="NCBIfam" id="NF004808">
    <property type="entry name" value="PRK06155.1"/>
    <property type="match status" value="1"/>
</dbReference>
<gene>
    <name evidence="5" type="ORF">RT97_29955</name>
</gene>
<evidence type="ECO:0000259" key="3">
    <source>
        <dbReference type="Pfam" id="PF00501"/>
    </source>
</evidence>
<dbReference type="RefSeq" id="WP_042582495.1">
    <property type="nucleotide sequence ID" value="NZ_JXQQ01000119.1"/>
</dbReference>
<dbReference type="OrthoDB" id="9766486at2"/>
<sequence length="528" mass="56741">MTSEVRALPPAQRTLPAMLQRQAAQFGSRPLLRIAGRQWTHSDAAEAAGVRAGALVQAGVARGDRIAVMCGNRIEFLETFLGAGWMGASIVPVNTASMGPQIEYFLANSAAKLLVIEAGFLDRLKTADLGRTSVREVWVVGEGDAAGEPPADVRVSNYPEGSEAIAPAAVQPGDPLAILYTSGTTGPAKGVICPHAQYFWWGVNSAEVLGVGRDDVLCTTLPLFHINALNTFAQAALTGAEVVFESRFSASGFWPSMRASGATVVYLLGAMVPILLAQPPGDGERDHRVRTGLGPGVPSAAGQAFKARTGVSLLEGYGSTETNFAIATAPDSPRGGVMGWLRPGFQACVADEDDVALPPGEAGELLLRADEPYAFASGYFNMPEKTVEAWRNLWFHTGDRVVRDADGAFRFVDRIKDAIRRRGENISSFEVEQVLLSHPGVASCAVYPVRSELAEDEVMAALVAREGERIDPVELSRFCEGRLPYFAVPRYIDVLPDLPRTENGKVQKFKLRERGVGPHTWDGRPLRS</sequence>
<evidence type="ECO:0000313" key="6">
    <source>
        <dbReference type="Proteomes" id="UP000032067"/>
    </source>
</evidence>
<dbReference type="Gene3D" id="3.30.300.30">
    <property type="match status" value="1"/>
</dbReference>
<name>A0A0D0LGH5_VARPD</name>
<accession>A0A0D0LGH5</accession>
<dbReference type="Gene3D" id="3.40.50.12780">
    <property type="entry name" value="N-terminal domain of ligase-like"/>
    <property type="match status" value="1"/>
</dbReference>
<comment type="similarity">
    <text evidence="1">Belongs to the ATP-dependent AMP-binding enzyme family.</text>
</comment>
<keyword evidence="2" id="KW-0436">Ligase</keyword>
<dbReference type="PANTHER" id="PTHR43201">
    <property type="entry name" value="ACYL-COA SYNTHETASE"/>
    <property type="match status" value="1"/>
</dbReference>
<dbReference type="InterPro" id="IPR000873">
    <property type="entry name" value="AMP-dep_synth/lig_dom"/>
</dbReference>
<keyword evidence="5" id="KW-0808">Transferase</keyword>
<dbReference type="InterPro" id="IPR025110">
    <property type="entry name" value="AMP-bd_C"/>
</dbReference>
<evidence type="ECO:0000313" key="5">
    <source>
        <dbReference type="EMBL" id="KIQ17804.1"/>
    </source>
</evidence>
<dbReference type="InterPro" id="IPR020845">
    <property type="entry name" value="AMP-binding_CS"/>
</dbReference>
<dbReference type="PROSITE" id="PS00455">
    <property type="entry name" value="AMP_BINDING"/>
    <property type="match status" value="1"/>
</dbReference>
<evidence type="ECO:0000256" key="1">
    <source>
        <dbReference type="ARBA" id="ARBA00006432"/>
    </source>
</evidence>
<feature type="domain" description="AMP-binding enzyme C-terminal" evidence="4">
    <location>
        <begin position="430"/>
        <end position="505"/>
    </location>
</feature>
<protein>
    <submittedName>
        <fullName evidence="5">Crotonobetainyl-CoA:carnitine CoA-transferase</fullName>
    </submittedName>
</protein>
<dbReference type="InterPro" id="IPR042099">
    <property type="entry name" value="ANL_N_sf"/>
</dbReference>
<dbReference type="EMBL" id="JXQQ01000119">
    <property type="protein sequence ID" value="KIQ17804.1"/>
    <property type="molecule type" value="Genomic_DNA"/>
</dbReference>
<dbReference type="Pfam" id="PF00501">
    <property type="entry name" value="AMP-binding"/>
    <property type="match status" value="1"/>
</dbReference>
<dbReference type="GO" id="GO:0031956">
    <property type="term" value="F:medium-chain fatty acid-CoA ligase activity"/>
    <property type="evidence" value="ECO:0007669"/>
    <property type="project" value="TreeGrafter"/>
</dbReference>
<dbReference type="GO" id="GO:0016740">
    <property type="term" value="F:transferase activity"/>
    <property type="evidence" value="ECO:0007669"/>
    <property type="project" value="UniProtKB-KW"/>
</dbReference>
<feature type="domain" description="AMP-dependent synthetase/ligase" evidence="3">
    <location>
        <begin position="19"/>
        <end position="379"/>
    </location>
</feature>
<dbReference type="Pfam" id="PF13193">
    <property type="entry name" value="AMP-binding_C"/>
    <property type="match status" value="1"/>
</dbReference>
<evidence type="ECO:0000259" key="4">
    <source>
        <dbReference type="Pfam" id="PF13193"/>
    </source>
</evidence>
<organism evidence="5 6">
    <name type="scientific">Variovorax paradoxus</name>
    <dbReference type="NCBI Taxonomy" id="34073"/>
    <lineage>
        <taxon>Bacteria</taxon>
        <taxon>Pseudomonadati</taxon>
        <taxon>Pseudomonadota</taxon>
        <taxon>Betaproteobacteria</taxon>
        <taxon>Burkholderiales</taxon>
        <taxon>Comamonadaceae</taxon>
        <taxon>Variovorax</taxon>
    </lineage>
</organism>
<dbReference type="PANTHER" id="PTHR43201:SF5">
    <property type="entry name" value="MEDIUM-CHAIN ACYL-COA LIGASE ACSF2, MITOCHONDRIAL"/>
    <property type="match status" value="1"/>
</dbReference>
<proteinExistence type="inferred from homology"/>
<dbReference type="GO" id="GO:0006631">
    <property type="term" value="P:fatty acid metabolic process"/>
    <property type="evidence" value="ECO:0007669"/>
    <property type="project" value="TreeGrafter"/>
</dbReference>
<dbReference type="Proteomes" id="UP000032067">
    <property type="component" value="Unassembled WGS sequence"/>
</dbReference>
<comment type="caution">
    <text evidence="5">The sequence shown here is derived from an EMBL/GenBank/DDBJ whole genome shotgun (WGS) entry which is preliminary data.</text>
</comment>
<evidence type="ECO:0000256" key="2">
    <source>
        <dbReference type="ARBA" id="ARBA00022598"/>
    </source>
</evidence>
<dbReference type="SUPFAM" id="SSF56801">
    <property type="entry name" value="Acetyl-CoA synthetase-like"/>
    <property type="match status" value="1"/>
</dbReference>
<reference evidence="5 6" key="1">
    <citation type="submission" date="2014-12" db="EMBL/GenBank/DDBJ databases">
        <title>16Stimator: statistical estimation of ribosomal gene copy numbers from draft genome assemblies.</title>
        <authorList>
            <person name="Perisin M.A."/>
            <person name="Vetter M."/>
            <person name="Gilbert J.A."/>
            <person name="Bergelson J."/>
        </authorList>
    </citation>
    <scope>NUCLEOTIDE SEQUENCE [LARGE SCALE GENOMIC DNA]</scope>
    <source>
        <strain evidence="5 6">MEDvA23</strain>
    </source>
</reference>
<dbReference type="AlphaFoldDB" id="A0A0D0LGH5"/>